<evidence type="ECO:0000256" key="2">
    <source>
        <dbReference type="ARBA" id="ARBA00022737"/>
    </source>
</evidence>
<reference evidence="10" key="2">
    <citation type="submission" date="2025-08" db="UniProtKB">
        <authorList>
            <consortium name="RefSeq"/>
        </authorList>
    </citation>
    <scope>IDENTIFICATION</scope>
    <source>
        <tissue evidence="10">Leaf</tissue>
    </source>
</reference>
<accession>A0A9R0I958</accession>
<reference evidence="9" key="1">
    <citation type="journal article" date="2021" name="Nat. Commun.">
        <title>Genomic analyses provide insights into spinach domestication and the genetic basis of agronomic traits.</title>
        <authorList>
            <person name="Cai X."/>
            <person name="Sun X."/>
            <person name="Xu C."/>
            <person name="Sun H."/>
            <person name="Wang X."/>
            <person name="Ge C."/>
            <person name="Zhang Z."/>
            <person name="Wang Q."/>
            <person name="Fei Z."/>
            <person name="Jiao C."/>
            <person name="Wang Q."/>
        </authorList>
    </citation>
    <scope>NUCLEOTIDE SEQUENCE [LARGE SCALE GENOMIC DNA]</scope>
    <source>
        <strain evidence="9">cv. Varoflay</strain>
    </source>
</reference>
<dbReference type="Proteomes" id="UP000813463">
    <property type="component" value="Chromosome 3"/>
</dbReference>
<evidence type="ECO:0000256" key="4">
    <source>
        <dbReference type="ARBA" id="ARBA00022833"/>
    </source>
</evidence>
<keyword evidence="1 5" id="KW-0479">Metal-binding</keyword>
<feature type="coiled-coil region" evidence="6">
    <location>
        <begin position="88"/>
        <end position="115"/>
    </location>
</feature>
<keyword evidence="9" id="KW-1185">Reference proteome</keyword>
<dbReference type="PROSITE" id="PS50103">
    <property type="entry name" value="ZF_C3H1"/>
    <property type="match status" value="2"/>
</dbReference>
<proteinExistence type="predicted"/>
<feature type="compositionally biased region" description="Polar residues" evidence="7">
    <location>
        <begin position="230"/>
        <end position="244"/>
    </location>
</feature>
<name>A0A9R0I958_SPIOL</name>
<keyword evidence="2" id="KW-0677">Repeat</keyword>
<feature type="zinc finger region" description="C3H1-type" evidence="5">
    <location>
        <begin position="270"/>
        <end position="298"/>
    </location>
</feature>
<dbReference type="PANTHER" id="PTHR12547">
    <property type="entry name" value="CCCH ZINC FINGER/TIS11-RELATED"/>
    <property type="match status" value="1"/>
</dbReference>
<feature type="region of interest" description="Disordered" evidence="7">
    <location>
        <begin position="230"/>
        <end position="254"/>
    </location>
</feature>
<dbReference type="GO" id="GO:0008270">
    <property type="term" value="F:zinc ion binding"/>
    <property type="evidence" value="ECO:0007669"/>
    <property type="project" value="UniProtKB-KW"/>
</dbReference>
<organism evidence="9 10">
    <name type="scientific">Spinacia oleracea</name>
    <name type="common">Spinach</name>
    <dbReference type="NCBI Taxonomy" id="3562"/>
    <lineage>
        <taxon>Eukaryota</taxon>
        <taxon>Viridiplantae</taxon>
        <taxon>Streptophyta</taxon>
        <taxon>Embryophyta</taxon>
        <taxon>Tracheophyta</taxon>
        <taxon>Spermatophyta</taxon>
        <taxon>Magnoliopsida</taxon>
        <taxon>eudicotyledons</taxon>
        <taxon>Gunneridae</taxon>
        <taxon>Pentapetalae</taxon>
        <taxon>Caryophyllales</taxon>
        <taxon>Chenopodiaceae</taxon>
        <taxon>Chenopodioideae</taxon>
        <taxon>Anserineae</taxon>
        <taxon>Spinacia</taxon>
    </lineage>
</organism>
<protein>
    <submittedName>
        <fullName evidence="10">Zinc finger CCCH domain-containing protein 15</fullName>
    </submittedName>
</protein>
<dbReference type="Gene3D" id="4.10.1000.10">
    <property type="entry name" value="Zinc finger, CCCH-type"/>
    <property type="match status" value="2"/>
</dbReference>
<evidence type="ECO:0000259" key="8">
    <source>
        <dbReference type="PROSITE" id="PS50103"/>
    </source>
</evidence>
<dbReference type="Pfam" id="PF00642">
    <property type="entry name" value="zf-CCCH"/>
    <property type="match status" value="1"/>
</dbReference>
<keyword evidence="3 5" id="KW-0863">Zinc-finger</keyword>
<dbReference type="GO" id="GO:0003729">
    <property type="term" value="F:mRNA binding"/>
    <property type="evidence" value="ECO:0007669"/>
    <property type="project" value="InterPro"/>
</dbReference>
<dbReference type="RefSeq" id="XP_021844986.1">
    <property type="nucleotide sequence ID" value="XM_021989294.2"/>
</dbReference>
<dbReference type="InterPro" id="IPR045877">
    <property type="entry name" value="ZFP36-like"/>
</dbReference>
<dbReference type="InterPro" id="IPR000571">
    <property type="entry name" value="Znf_CCCH"/>
</dbReference>
<sequence>MQQDTPASTMMMNQMSSAADIFSPPPYSSIFFHSATSPTTFKASPCTSEGQSTINAASFATTAAKHLSRLMSDHKELLSRQSLCLAQLRKTFKEAETLRQENTNLRLANVELSNQVNLLIQATLQSQYQAVPFSDYPEQYGSSSLSAAAEKFSVGVDGCGFEKERECEDWDEGFYSKNQNQSSVIEKNLVEDHKEENDRVSLPKSISVRSNGFLKISQIAAAPTRKVSAPTQSVTRIGSPNPVSGPQKVYVRGGSKKEGPIELEVYNQGMFKTELCNKWQETKTCPYGDHCQFAHGIDELRPVIRHPRYKTEVCRMVLSGDSCPYGHRCHFRHALTDEEKLMHPHMHN</sequence>
<feature type="domain" description="C3H1-type" evidence="8">
    <location>
        <begin position="270"/>
        <end position="298"/>
    </location>
</feature>
<dbReference type="KEGG" id="soe:110784849"/>
<evidence type="ECO:0000256" key="1">
    <source>
        <dbReference type="ARBA" id="ARBA00022723"/>
    </source>
</evidence>
<evidence type="ECO:0000256" key="3">
    <source>
        <dbReference type="ARBA" id="ARBA00022771"/>
    </source>
</evidence>
<evidence type="ECO:0000313" key="9">
    <source>
        <dbReference type="Proteomes" id="UP000813463"/>
    </source>
</evidence>
<evidence type="ECO:0000313" key="10">
    <source>
        <dbReference type="RefSeq" id="XP_021844986.1"/>
    </source>
</evidence>
<dbReference type="SUPFAM" id="SSF90229">
    <property type="entry name" value="CCCH zinc finger"/>
    <property type="match status" value="2"/>
</dbReference>
<dbReference type="OrthoDB" id="410307at2759"/>
<keyword evidence="4 5" id="KW-0862">Zinc</keyword>
<evidence type="ECO:0000256" key="7">
    <source>
        <dbReference type="SAM" id="MobiDB-lite"/>
    </source>
</evidence>
<dbReference type="GeneID" id="110784849"/>
<feature type="domain" description="C3H1-type" evidence="8">
    <location>
        <begin position="308"/>
        <end position="336"/>
    </location>
</feature>
<dbReference type="InterPro" id="IPR036855">
    <property type="entry name" value="Znf_CCCH_sf"/>
</dbReference>
<keyword evidence="6" id="KW-0175">Coiled coil</keyword>
<dbReference type="SMART" id="SM00356">
    <property type="entry name" value="ZnF_C3H1"/>
    <property type="match status" value="2"/>
</dbReference>
<gene>
    <name evidence="10" type="primary">LOC110784849</name>
</gene>
<evidence type="ECO:0000256" key="5">
    <source>
        <dbReference type="PROSITE-ProRule" id="PRU00723"/>
    </source>
</evidence>
<dbReference type="AlphaFoldDB" id="A0A9R0I958"/>
<feature type="zinc finger region" description="C3H1-type" evidence="5">
    <location>
        <begin position="308"/>
        <end position="336"/>
    </location>
</feature>
<dbReference type="FunFam" id="4.10.1000.10:FF:000001">
    <property type="entry name" value="zinc finger CCCH domain-containing protein 15-like"/>
    <property type="match status" value="1"/>
</dbReference>
<evidence type="ECO:0000256" key="6">
    <source>
        <dbReference type="SAM" id="Coils"/>
    </source>
</evidence>
<dbReference type="FunFam" id="4.10.1000.10:FF:000002">
    <property type="entry name" value="Zinc finger protein 36, C3H1 type-like 1"/>
    <property type="match status" value="1"/>
</dbReference>
<dbReference type="PANTHER" id="PTHR12547:SF162">
    <property type="entry name" value="ZINC FINGER CCCH DOMAIN-CONTAINING PROTEIN 15"/>
    <property type="match status" value="1"/>
</dbReference>